<name>A0AA40KAX2_9PEZI</name>
<evidence type="ECO:0000313" key="3">
    <source>
        <dbReference type="Proteomes" id="UP001172155"/>
    </source>
</evidence>
<comment type="caution">
    <text evidence="2">The sequence shown here is derived from an EMBL/GenBank/DDBJ whole genome shotgun (WGS) entry which is preliminary data.</text>
</comment>
<dbReference type="Proteomes" id="UP001172155">
    <property type="component" value="Unassembled WGS sequence"/>
</dbReference>
<evidence type="ECO:0000313" key="2">
    <source>
        <dbReference type="EMBL" id="KAK0752131.1"/>
    </source>
</evidence>
<sequence>MMKNRSDPKDLVLSPPAAAPGSMRMSCTKPRQFRAADRQEKNTSIPSRPPAESDRPYLPRILST</sequence>
<gene>
    <name evidence="2" type="ORF">B0T18DRAFT_404176</name>
</gene>
<reference evidence="2" key="1">
    <citation type="submission" date="2023-06" db="EMBL/GenBank/DDBJ databases">
        <title>Genome-scale phylogeny and comparative genomics of the fungal order Sordariales.</title>
        <authorList>
            <consortium name="Lawrence Berkeley National Laboratory"/>
            <person name="Hensen N."/>
            <person name="Bonometti L."/>
            <person name="Westerberg I."/>
            <person name="Brannstrom I.O."/>
            <person name="Guillou S."/>
            <person name="Cros-Aarteil S."/>
            <person name="Calhoun S."/>
            <person name="Haridas S."/>
            <person name="Kuo A."/>
            <person name="Mondo S."/>
            <person name="Pangilinan J."/>
            <person name="Riley R."/>
            <person name="LaButti K."/>
            <person name="Andreopoulos B."/>
            <person name="Lipzen A."/>
            <person name="Chen C."/>
            <person name="Yanf M."/>
            <person name="Daum C."/>
            <person name="Ng V."/>
            <person name="Clum A."/>
            <person name="Steindorff A."/>
            <person name="Ohm R."/>
            <person name="Martin F."/>
            <person name="Silar P."/>
            <person name="Natvig D."/>
            <person name="Lalanne C."/>
            <person name="Gautier V."/>
            <person name="Ament-velasquez S.L."/>
            <person name="Kruys A."/>
            <person name="Hutchinson M.I."/>
            <person name="Powell A.J."/>
            <person name="Barry K."/>
            <person name="Miller A.N."/>
            <person name="Grigoriev I.V."/>
            <person name="Debuchy R."/>
            <person name="Gladieux P."/>
            <person name="Thoren M.H."/>
            <person name="Johannesson H."/>
        </authorList>
    </citation>
    <scope>NUCLEOTIDE SEQUENCE</scope>
    <source>
        <strain evidence="2">SMH3187-1</strain>
    </source>
</reference>
<organism evidence="2 3">
    <name type="scientific">Schizothecium vesticola</name>
    <dbReference type="NCBI Taxonomy" id="314040"/>
    <lineage>
        <taxon>Eukaryota</taxon>
        <taxon>Fungi</taxon>
        <taxon>Dikarya</taxon>
        <taxon>Ascomycota</taxon>
        <taxon>Pezizomycotina</taxon>
        <taxon>Sordariomycetes</taxon>
        <taxon>Sordariomycetidae</taxon>
        <taxon>Sordariales</taxon>
        <taxon>Schizotheciaceae</taxon>
        <taxon>Schizothecium</taxon>
    </lineage>
</organism>
<feature type="region of interest" description="Disordered" evidence="1">
    <location>
        <begin position="1"/>
        <end position="64"/>
    </location>
</feature>
<dbReference type="EMBL" id="JAUKUD010000002">
    <property type="protein sequence ID" value="KAK0752131.1"/>
    <property type="molecule type" value="Genomic_DNA"/>
</dbReference>
<evidence type="ECO:0000256" key="1">
    <source>
        <dbReference type="SAM" id="MobiDB-lite"/>
    </source>
</evidence>
<accession>A0AA40KAX2</accession>
<protein>
    <submittedName>
        <fullName evidence="2">Uncharacterized protein</fullName>
    </submittedName>
</protein>
<dbReference type="AlphaFoldDB" id="A0AA40KAX2"/>
<keyword evidence="3" id="KW-1185">Reference proteome</keyword>
<feature type="compositionally biased region" description="Basic and acidic residues" evidence="1">
    <location>
        <begin position="1"/>
        <end position="10"/>
    </location>
</feature>
<proteinExistence type="predicted"/>